<proteinExistence type="predicted"/>
<dbReference type="RefSeq" id="WP_253739565.1">
    <property type="nucleotide sequence ID" value="NZ_BAABKA010000105.1"/>
</dbReference>
<comment type="caution">
    <text evidence="2">The sequence shown here is derived from an EMBL/GenBank/DDBJ whole genome shotgun (WGS) entry which is preliminary data.</text>
</comment>
<evidence type="ECO:0000313" key="3">
    <source>
        <dbReference type="Proteomes" id="UP001139648"/>
    </source>
</evidence>
<evidence type="ECO:0000256" key="1">
    <source>
        <dbReference type="SAM" id="MobiDB-lite"/>
    </source>
</evidence>
<reference evidence="2" key="1">
    <citation type="submission" date="2022-06" db="EMBL/GenBank/DDBJ databases">
        <title>Sequencing the genomes of 1000 actinobacteria strains.</title>
        <authorList>
            <person name="Klenk H.-P."/>
        </authorList>
    </citation>
    <scope>NUCLEOTIDE SEQUENCE</scope>
    <source>
        <strain evidence="2">DSM 46694</strain>
    </source>
</reference>
<protein>
    <submittedName>
        <fullName evidence="2">Uncharacterized protein</fullName>
    </submittedName>
</protein>
<evidence type="ECO:0000313" key="2">
    <source>
        <dbReference type="EMBL" id="MCP2353134.1"/>
    </source>
</evidence>
<dbReference type="Proteomes" id="UP001139648">
    <property type="component" value="Unassembled WGS sequence"/>
</dbReference>
<feature type="region of interest" description="Disordered" evidence="1">
    <location>
        <begin position="530"/>
        <end position="560"/>
    </location>
</feature>
<keyword evidence="3" id="KW-1185">Reference proteome</keyword>
<feature type="region of interest" description="Disordered" evidence="1">
    <location>
        <begin position="387"/>
        <end position="427"/>
    </location>
</feature>
<accession>A0A9X2G991</accession>
<feature type="compositionally biased region" description="Polar residues" evidence="1">
    <location>
        <begin position="536"/>
        <end position="545"/>
    </location>
</feature>
<sequence>MDHYARLLDDSGIMPLIDAELGPRPGPTGLPIAAVLTCLLLSINHTGKATLVEAWRIAAFCLSAATRHRLGLPEVDPADVHQVLASSRRFYRAFDRLTTVLDPARHDRRARLPQQQADVLNTAWEDDDPAHARKRNLLQDIVTALVLTPVRWAKGRGYLRQFRGDVGIDTTAAPVFARPPRARRSTGELFASTEITAGWHHSAGNGPPEYGYSATLTVAARTRSALGSFPQLALGLVLDTPHKRIGANAITTLKPLATLGMPAAFAVADRAYTDQQPAHFAQPVRELGYKLALDYRVDQRGVQGSVHGTLLIDGSPACPLMPDRLAHATTGLDDAAIRTPSEELAALIAAREPYLLRLKQSANANGAVRHQCPAAGTSPSVTCPRFDRLHQRGPSRPTPIDLTDTRQRAAHPAAKPRVLPPQPDLKADQLPKICSQHTITVRKDDLGHLDKFRQDLAYLSPAWIGTYKPVRANTEGINGRLKGHDLDLGDPKNRLAHGRVAQTILVALLVTVANDHFLDQWRHIHQPHDEPVTLADTPQTPTGTFDVTPPAGQSRPPPAP</sequence>
<name>A0A9X2G991_9ACTN</name>
<organism evidence="2 3">
    <name type="scientific">Nonomuraea thailandensis</name>
    <dbReference type="NCBI Taxonomy" id="1188745"/>
    <lineage>
        <taxon>Bacteria</taxon>
        <taxon>Bacillati</taxon>
        <taxon>Actinomycetota</taxon>
        <taxon>Actinomycetes</taxon>
        <taxon>Streptosporangiales</taxon>
        <taxon>Streptosporangiaceae</taxon>
        <taxon>Nonomuraea</taxon>
    </lineage>
</organism>
<gene>
    <name evidence="2" type="ORF">HD597_000154</name>
</gene>
<dbReference type="EMBL" id="JAMZEB010000001">
    <property type="protein sequence ID" value="MCP2353134.1"/>
    <property type="molecule type" value="Genomic_DNA"/>
</dbReference>
<dbReference type="AlphaFoldDB" id="A0A9X2G991"/>